<dbReference type="EMBL" id="GANP01002829">
    <property type="protein sequence ID" value="JAB81639.1"/>
    <property type="molecule type" value="mRNA"/>
</dbReference>
<proteinExistence type="evidence at transcript level"/>
<evidence type="ECO:0000256" key="1">
    <source>
        <dbReference type="SAM" id="SignalP"/>
    </source>
</evidence>
<name>V5HTD9_IXORI</name>
<keyword evidence="1" id="KW-0732">Signal</keyword>
<feature type="signal peptide" evidence="1">
    <location>
        <begin position="1"/>
        <end position="19"/>
    </location>
</feature>
<evidence type="ECO:0000313" key="2">
    <source>
        <dbReference type="EMBL" id="JAB81639.1"/>
    </source>
</evidence>
<dbReference type="AlphaFoldDB" id="V5HTD9"/>
<sequence length="119" mass="12961">MIVTGTFLLFAAVPLVCFAEGTVVETIPEGCKKISTTSFLKANCESSLMTTLGTFCSIKFPGRSERDGQWLGTVNEKDPKCRVCCVYSDGQNIQYYNVTTALDSLPCAPKKKCNNGRCV</sequence>
<protein>
    <submittedName>
        <fullName evidence="2">Putative secreted protein</fullName>
    </submittedName>
</protein>
<accession>V5HTD9</accession>
<reference evidence="2" key="1">
    <citation type="journal article" date="2015" name="Sci. Rep.">
        <title>Tissue- and time-dependent transcription in Ixodes ricinus salivary glands and midguts when blood feeding on the vertebrate host.</title>
        <authorList>
            <person name="Kotsyfakis M."/>
            <person name="Schwarz A."/>
            <person name="Erhart J."/>
            <person name="Ribeiro J.M."/>
        </authorList>
    </citation>
    <scope>NUCLEOTIDE SEQUENCE</scope>
    <source>
        <tissue evidence="2">Salivary gland and midgut</tissue>
    </source>
</reference>
<feature type="chain" id="PRO_5004738148" evidence="1">
    <location>
        <begin position="20"/>
        <end position="119"/>
    </location>
</feature>
<organism evidence="2">
    <name type="scientific">Ixodes ricinus</name>
    <name type="common">Common tick</name>
    <name type="synonym">Acarus ricinus</name>
    <dbReference type="NCBI Taxonomy" id="34613"/>
    <lineage>
        <taxon>Eukaryota</taxon>
        <taxon>Metazoa</taxon>
        <taxon>Ecdysozoa</taxon>
        <taxon>Arthropoda</taxon>
        <taxon>Chelicerata</taxon>
        <taxon>Arachnida</taxon>
        <taxon>Acari</taxon>
        <taxon>Parasitiformes</taxon>
        <taxon>Ixodida</taxon>
        <taxon>Ixodoidea</taxon>
        <taxon>Ixodidae</taxon>
        <taxon>Ixodinae</taxon>
        <taxon>Ixodes</taxon>
    </lineage>
</organism>